<reference evidence="2" key="1">
    <citation type="submission" date="2025-08" db="UniProtKB">
        <authorList>
            <consortium name="Ensembl"/>
        </authorList>
    </citation>
    <scope>IDENTIFICATION</scope>
</reference>
<dbReference type="InterPro" id="IPR000477">
    <property type="entry name" value="RT_dom"/>
</dbReference>
<dbReference type="OMA" id="RAPAHIM"/>
<name>A0A9J8CAM1_CYPCA</name>
<organism evidence="2 3">
    <name type="scientific">Cyprinus carpio carpio</name>
    <dbReference type="NCBI Taxonomy" id="630221"/>
    <lineage>
        <taxon>Eukaryota</taxon>
        <taxon>Metazoa</taxon>
        <taxon>Chordata</taxon>
        <taxon>Craniata</taxon>
        <taxon>Vertebrata</taxon>
        <taxon>Euteleostomi</taxon>
        <taxon>Actinopterygii</taxon>
        <taxon>Neopterygii</taxon>
        <taxon>Teleostei</taxon>
        <taxon>Ostariophysi</taxon>
        <taxon>Cypriniformes</taxon>
        <taxon>Cyprinidae</taxon>
        <taxon>Cyprininae</taxon>
        <taxon>Cyprinus</taxon>
    </lineage>
</organism>
<dbReference type="PANTHER" id="PTHR33332">
    <property type="entry name" value="REVERSE TRANSCRIPTASE DOMAIN-CONTAINING PROTEIN"/>
    <property type="match status" value="1"/>
</dbReference>
<accession>A0A9J8CAM1</accession>
<dbReference type="PROSITE" id="PS50878">
    <property type="entry name" value="RT_POL"/>
    <property type="match status" value="1"/>
</dbReference>
<evidence type="ECO:0000259" key="1">
    <source>
        <dbReference type="PROSITE" id="PS50878"/>
    </source>
</evidence>
<reference evidence="2" key="2">
    <citation type="submission" date="2025-09" db="UniProtKB">
        <authorList>
            <consortium name="Ensembl"/>
        </authorList>
    </citation>
    <scope>IDENTIFICATION</scope>
</reference>
<dbReference type="Pfam" id="PF09004">
    <property type="entry name" value="ALKBH8_N"/>
    <property type="match status" value="1"/>
</dbReference>
<dbReference type="AlphaFoldDB" id="A0A9J8CAM1"/>
<evidence type="ECO:0000313" key="3">
    <source>
        <dbReference type="Proteomes" id="UP001108240"/>
    </source>
</evidence>
<dbReference type="Proteomes" id="UP001108240">
    <property type="component" value="Unplaced"/>
</dbReference>
<keyword evidence="3" id="KW-1185">Reference proteome</keyword>
<evidence type="ECO:0000313" key="2">
    <source>
        <dbReference type="Ensembl" id="ENSCCRP00000163216.1"/>
    </source>
</evidence>
<dbReference type="Pfam" id="PF00078">
    <property type="entry name" value="RVT_1"/>
    <property type="match status" value="1"/>
</dbReference>
<dbReference type="InterPro" id="IPR015095">
    <property type="entry name" value="AlkB_hom8_N"/>
</dbReference>
<feature type="domain" description="Reverse transcriptase" evidence="1">
    <location>
        <begin position="1"/>
        <end position="154"/>
    </location>
</feature>
<proteinExistence type="predicted"/>
<dbReference type="GO" id="GO:0008168">
    <property type="term" value="F:methyltransferase activity"/>
    <property type="evidence" value="ECO:0007669"/>
    <property type="project" value="InterPro"/>
</dbReference>
<dbReference type="GO" id="GO:0016706">
    <property type="term" value="F:2-oxoglutarate-dependent dioxygenase activity"/>
    <property type="evidence" value="ECO:0007669"/>
    <property type="project" value="InterPro"/>
</dbReference>
<dbReference type="GeneTree" id="ENSGT01120000271821"/>
<protein>
    <recommendedName>
        <fullName evidence="1">Reverse transcriptase domain-containing protein</fullName>
    </recommendedName>
</protein>
<dbReference type="Ensembl" id="ENSCCRT00000146168.1">
    <property type="protein sequence ID" value="ENSCCRP00000163216.1"/>
    <property type="gene ID" value="ENSCCRG00000054497.1"/>
</dbReference>
<sequence>MLFIDFSSAFSTIIPQQLIHKLVQLGLNTSLCSWLLDFLTGRPQAVWVGSNTYSTITLNTGAPQACVLSPLLLTLLNHDCTQSNNSNLFIKFADDTTVVGLISNRYETNYRSEVSRLTGWCSDNNLSLNVEKTKEIVGRVHTQHAPLTINGATVERVRSTKFLGVHITEDISWADNTAALAKKAQQRLYFLHNLRRARAPAHIMCTFYRGTIESILTSCISVRYDACNASCRKTLQRTVRAVEKIVGVSLPSLQDIYRTRLTHKALSIAGDPTHPSHSFFSLMPSERRLRSLQARTSRLKDSFIHQAVRMLNSLPTLLPPHSPLFPHAPLNSEPQTPPAPTTHWDLHQTLCAALVCSLPHSTFN</sequence>